<feature type="transmembrane region" description="Helical" evidence="8">
    <location>
        <begin position="76"/>
        <end position="94"/>
    </location>
</feature>
<evidence type="ECO:0000313" key="11">
    <source>
        <dbReference type="Proteomes" id="UP001060336"/>
    </source>
</evidence>
<dbReference type="SUPFAM" id="SSF103473">
    <property type="entry name" value="MFS general substrate transporter"/>
    <property type="match status" value="1"/>
</dbReference>
<dbReference type="PANTHER" id="PTHR43124:SF3">
    <property type="entry name" value="CHLORAMPHENICOL EFFLUX PUMP RV0191"/>
    <property type="match status" value="1"/>
</dbReference>
<keyword evidence="8" id="KW-0997">Cell inner membrane</keyword>
<evidence type="ECO:0000313" key="10">
    <source>
        <dbReference type="EMBL" id="UUX50293.1"/>
    </source>
</evidence>
<sequence length="403" mass="41889">MTGKPKAPPILVLIAATATGPLALNLFVPSMPGLVSLFGTDYGTVQLTLTLYLAGVAIGQLIYGPVSDRIGRRPTLLAGLGVFALASLLCAFATSIDLLIAGRVFQALGGCAGMVLGRAIVRDVYERDEAAPVIAYITMAMAVAPMIGPAVGGYLDSAFGWYAGFLLVAAAGGAVLVYAFPTLHETHQQRDERIDVAGLLRNYGALLSSKAYLGYTLNTSFSIGCFFAFLSSAPYVTIEILGLGPQIYGFYFIVVSLSYMSGNFIATRISRRLGIDRMILLGCSVSLLGAFVLTTLSALDVISATAIFLPFALVAFGNGMSQPNAIAGSVSVNPAIAGAASGLMGFMQMCAGGLATVLVGYFQDATGYSALAYALLIGTFGAHVSLFLARRATLREGAMEAAE</sequence>
<evidence type="ECO:0000256" key="8">
    <source>
        <dbReference type="RuleBase" id="RU365088"/>
    </source>
</evidence>
<dbReference type="Pfam" id="PF07690">
    <property type="entry name" value="MFS_1"/>
    <property type="match status" value="1"/>
</dbReference>
<dbReference type="InterPro" id="IPR036259">
    <property type="entry name" value="MFS_trans_sf"/>
</dbReference>
<dbReference type="Proteomes" id="UP001060336">
    <property type="component" value="Chromosome"/>
</dbReference>
<accession>A0A9J7AXZ1</accession>
<proteinExistence type="inferred from homology"/>
<feature type="transmembrane region" description="Helical" evidence="8">
    <location>
        <begin position="302"/>
        <end position="320"/>
    </location>
</feature>
<feature type="transmembrane region" description="Helical" evidence="8">
    <location>
        <begin position="133"/>
        <end position="155"/>
    </location>
</feature>
<comment type="subcellular location">
    <subcellularLocation>
        <location evidence="8">Cell inner membrane</location>
        <topology evidence="8">Multi-pass membrane protein</topology>
    </subcellularLocation>
    <subcellularLocation>
        <location evidence="1">Cell membrane</location>
        <topology evidence="1">Multi-pass membrane protein</topology>
    </subcellularLocation>
</comment>
<dbReference type="GO" id="GO:0042910">
    <property type="term" value="F:xenobiotic transmembrane transporter activity"/>
    <property type="evidence" value="ECO:0007669"/>
    <property type="project" value="InterPro"/>
</dbReference>
<dbReference type="GO" id="GO:1990961">
    <property type="term" value="P:xenobiotic detoxification by transmembrane export across the plasma membrane"/>
    <property type="evidence" value="ECO:0007669"/>
    <property type="project" value="InterPro"/>
</dbReference>
<evidence type="ECO:0000256" key="2">
    <source>
        <dbReference type="ARBA" id="ARBA00006236"/>
    </source>
</evidence>
<feature type="transmembrane region" description="Helical" evidence="8">
    <location>
        <begin position="161"/>
        <end position="180"/>
    </location>
</feature>
<keyword evidence="5 8" id="KW-0812">Transmembrane</keyword>
<feature type="transmembrane region" description="Helical" evidence="8">
    <location>
        <begin position="332"/>
        <end position="362"/>
    </location>
</feature>
<gene>
    <name evidence="10" type="ORF">NUH88_01080</name>
</gene>
<dbReference type="GO" id="GO:0005886">
    <property type="term" value="C:plasma membrane"/>
    <property type="evidence" value="ECO:0007669"/>
    <property type="project" value="UniProtKB-SubCell"/>
</dbReference>
<organism evidence="10 11">
    <name type="scientific">Nisaea acidiphila</name>
    <dbReference type="NCBI Taxonomy" id="1862145"/>
    <lineage>
        <taxon>Bacteria</taxon>
        <taxon>Pseudomonadati</taxon>
        <taxon>Pseudomonadota</taxon>
        <taxon>Alphaproteobacteria</taxon>
        <taxon>Rhodospirillales</taxon>
        <taxon>Thalassobaculaceae</taxon>
        <taxon>Nisaea</taxon>
    </lineage>
</organism>
<dbReference type="InterPro" id="IPR011701">
    <property type="entry name" value="MFS"/>
</dbReference>
<dbReference type="InterPro" id="IPR004812">
    <property type="entry name" value="Efflux_drug-R_Bcr/CmlA"/>
</dbReference>
<name>A0A9J7AXZ1_9PROT</name>
<evidence type="ECO:0000256" key="3">
    <source>
        <dbReference type="ARBA" id="ARBA00022448"/>
    </source>
</evidence>
<protein>
    <recommendedName>
        <fullName evidence="8">Bcr/CflA family efflux transporter</fullName>
    </recommendedName>
</protein>
<comment type="similarity">
    <text evidence="2 8">Belongs to the major facilitator superfamily. Bcr/CmlA family.</text>
</comment>
<evidence type="ECO:0000256" key="1">
    <source>
        <dbReference type="ARBA" id="ARBA00004651"/>
    </source>
</evidence>
<dbReference type="RefSeq" id="WP_257769425.1">
    <property type="nucleotide sequence ID" value="NZ_CP102480.1"/>
</dbReference>
<evidence type="ECO:0000256" key="4">
    <source>
        <dbReference type="ARBA" id="ARBA00022475"/>
    </source>
</evidence>
<evidence type="ECO:0000256" key="7">
    <source>
        <dbReference type="ARBA" id="ARBA00023136"/>
    </source>
</evidence>
<dbReference type="KEGG" id="naci:NUH88_01080"/>
<dbReference type="EMBL" id="CP102480">
    <property type="protein sequence ID" value="UUX50293.1"/>
    <property type="molecule type" value="Genomic_DNA"/>
</dbReference>
<dbReference type="InterPro" id="IPR020846">
    <property type="entry name" value="MFS_dom"/>
</dbReference>
<feature type="transmembrane region" description="Helical" evidence="8">
    <location>
        <begin position="212"/>
        <end position="236"/>
    </location>
</feature>
<keyword evidence="3 8" id="KW-0813">Transport</keyword>
<dbReference type="InterPro" id="IPR050189">
    <property type="entry name" value="MFS_Efflux_Transporters"/>
</dbReference>
<keyword evidence="7 8" id="KW-0472">Membrane</keyword>
<dbReference type="PROSITE" id="PS50850">
    <property type="entry name" value="MFS"/>
    <property type="match status" value="1"/>
</dbReference>
<evidence type="ECO:0000256" key="6">
    <source>
        <dbReference type="ARBA" id="ARBA00022989"/>
    </source>
</evidence>
<dbReference type="PANTHER" id="PTHR43124">
    <property type="entry name" value="PURINE EFFLUX PUMP PBUE"/>
    <property type="match status" value="1"/>
</dbReference>
<dbReference type="Gene3D" id="1.20.1720.10">
    <property type="entry name" value="Multidrug resistance protein D"/>
    <property type="match status" value="1"/>
</dbReference>
<dbReference type="CDD" id="cd17320">
    <property type="entry name" value="MFS_MdfA_MDR_like"/>
    <property type="match status" value="1"/>
</dbReference>
<feature type="transmembrane region" description="Helical" evidence="8">
    <location>
        <begin position="47"/>
        <end position="64"/>
    </location>
</feature>
<feature type="transmembrane region" description="Helical" evidence="8">
    <location>
        <begin position="248"/>
        <end position="266"/>
    </location>
</feature>
<evidence type="ECO:0000259" key="9">
    <source>
        <dbReference type="PROSITE" id="PS50850"/>
    </source>
</evidence>
<dbReference type="NCBIfam" id="TIGR00710">
    <property type="entry name" value="efflux_Bcr_CflA"/>
    <property type="match status" value="1"/>
</dbReference>
<keyword evidence="11" id="KW-1185">Reference proteome</keyword>
<feature type="transmembrane region" description="Helical" evidence="8">
    <location>
        <begin position="368"/>
        <end position="389"/>
    </location>
</feature>
<comment type="caution">
    <text evidence="8">Lacks conserved residue(s) required for the propagation of feature annotation.</text>
</comment>
<evidence type="ECO:0000256" key="5">
    <source>
        <dbReference type="ARBA" id="ARBA00022692"/>
    </source>
</evidence>
<reference evidence="10" key="1">
    <citation type="submission" date="2022-08" db="EMBL/GenBank/DDBJ databases">
        <title>Nisaea acidiphila sp. nov., isolated from a marine algal debris and emended description of the genus Nisaea Urios et al. 2008.</title>
        <authorList>
            <person name="Kwon K."/>
        </authorList>
    </citation>
    <scope>NUCLEOTIDE SEQUENCE</scope>
    <source>
        <strain evidence="10">MEBiC11861</strain>
    </source>
</reference>
<feature type="transmembrane region" description="Helical" evidence="8">
    <location>
        <begin position="278"/>
        <end position="296"/>
    </location>
</feature>
<dbReference type="AlphaFoldDB" id="A0A9J7AXZ1"/>
<feature type="transmembrane region" description="Helical" evidence="8">
    <location>
        <begin position="100"/>
        <end position="121"/>
    </location>
</feature>
<feature type="domain" description="Major facilitator superfamily (MFS) profile" evidence="9">
    <location>
        <begin position="9"/>
        <end position="393"/>
    </location>
</feature>
<keyword evidence="6 8" id="KW-1133">Transmembrane helix</keyword>
<keyword evidence="4" id="KW-1003">Cell membrane</keyword>